<comment type="caution">
    <text evidence="4">The sequence shown here is derived from an EMBL/GenBank/DDBJ whole genome shotgun (WGS) entry which is preliminary data.</text>
</comment>
<feature type="domain" description="Methyltransferase FkbM" evidence="3">
    <location>
        <begin position="110"/>
        <end position="266"/>
    </location>
</feature>
<feature type="compositionally biased region" description="Basic and acidic residues" evidence="1">
    <location>
        <begin position="627"/>
        <end position="647"/>
    </location>
</feature>
<accession>A0A2V3IZB3</accession>
<gene>
    <name evidence="4" type="ORF">BWQ96_02746</name>
</gene>
<dbReference type="Proteomes" id="UP000247409">
    <property type="component" value="Unassembled WGS sequence"/>
</dbReference>
<keyword evidence="5" id="KW-1185">Reference proteome</keyword>
<sequence>MTAKMSNYVRMLNLCLVFFAFTTFASAIPSANTPPPSSLPVQTPWHFSKTPSFCRALISSPRPYSSECNFDPETKLCSDGNPTFFSQMKQDYYLYTNHFSHLTRRGIYMDVAANYPVSISNTYFMDACLGWSGLCVEANPTYLSGLYKYRTCEILPTCVTDRDGKSVTFALHAGLSGVWDTNKSRAALKRQGVSPPLVRQMCTTLEEAAKKHKMKKVDYMSLDVEGHELNVLQGIDWDHIVINVLTIETTADTLPPIQSFMESKGYVRHYPEGEANGKLYEDAVFLHKDVEWGRPNRQNSLRAGYIFERSSDKDIYDPSCKKDRPDEASVIRFEDEYVLNTDTIIQATILARKVLQALAHEHKNEEFSSTKKSKEGIFFSLESRRNGKIQLLPPNIDSTIPVSANPLSLTNLNRTETLLPRYSDQFEELVTSSYSNGLPVLENDSALDFIRSIDDVNTTLDNMCSPREANDQSGFNDKLETVQVETNTSAIDNPVWSSLKGLETYEQISGGGPVQDTYSLPTFEKMTNAENEFLQDMLPEDVLFHDTNATLTTSVEAFASNTKDDSKPGILDRKSTRDRRRAIARRRTILKRRGEEQSRMRKLVNDLSNLPEAERVVELTKLKNEALQREEQRRTEQRRVSSREAVQKCRGKAGSTKQELESNLRLLHRENEKLKKVLIVLAQSGCVTIEEFRKQGIIVNNALNQGCSLNIDVCPGYLQGDAKQWD</sequence>
<dbReference type="EMBL" id="NBIV01000024">
    <property type="protein sequence ID" value="PXF47415.1"/>
    <property type="molecule type" value="Genomic_DNA"/>
</dbReference>
<evidence type="ECO:0000259" key="3">
    <source>
        <dbReference type="Pfam" id="PF05050"/>
    </source>
</evidence>
<dbReference type="InterPro" id="IPR053202">
    <property type="entry name" value="EGF_Rcpt_Signaling_Reg"/>
</dbReference>
<dbReference type="PANTHER" id="PTHR34009:SF2">
    <property type="entry name" value="PROTEIN STAR"/>
    <property type="match status" value="1"/>
</dbReference>
<reference evidence="4 5" key="1">
    <citation type="journal article" date="2018" name="Mol. Biol. Evol.">
        <title>Analysis of the draft genome of the red seaweed Gracilariopsis chorda provides insights into genome size evolution in Rhodophyta.</title>
        <authorList>
            <person name="Lee J."/>
            <person name="Yang E.C."/>
            <person name="Graf L."/>
            <person name="Yang J.H."/>
            <person name="Qiu H."/>
            <person name="Zel Zion U."/>
            <person name="Chan C.X."/>
            <person name="Stephens T.G."/>
            <person name="Weber A.P.M."/>
            <person name="Boo G.H."/>
            <person name="Boo S.M."/>
            <person name="Kim K.M."/>
            <person name="Shin Y."/>
            <person name="Jung M."/>
            <person name="Lee S.J."/>
            <person name="Yim H.S."/>
            <person name="Lee J.H."/>
            <person name="Bhattacharya D."/>
            <person name="Yoon H.S."/>
        </authorList>
    </citation>
    <scope>NUCLEOTIDE SEQUENCE [LARGE SCALE GENOMIC DNA]</scope>
    <source>
        <strain evidence="4 5">SKKU-2015</strain>
        <tissue evidence="4">Whole body</tissue>
    </source>
</reference>
<dbReference type="GO" id="GO:0006888">
    <property type="term" value="P:endoplasmic reticulum to Golgi vesicle-mediated transport"/>
    <property type="evidence" value="ECO:0007669"/>
    <property type="project" value="TreeGrafter"/>
</dbReference>
<feature type="region of interest" description="Disordered" evidence="1">
    <location>
        <begin position="627"/>
        <end position="654"/>
    </location>
</feature>
<dbReference type="OrthoDB" id="6352234at2759"/>
<organism evidence="4 5">
    <name type="scientific">Gracilariopsis chorda</name>
    <dbReference type="NCBI Taxonomy" id="448386"/>
    <lineage>
        <taxon>Eukaryota</taxon>
        <taxon>Rhodophyta</taxon>
        <taxon>Florideophyceae</taxon>
        <taxon>Rhodymeniophycidae</taxon>
        <taxon>Gracilariales</taxon>
        <taxon>Gracilariaceae</taxon>
        <taxon>Gracilariopsis</taxon>
    </lineage>
</organism>
<evidence type="ECO:0000313" key="4">
    <source>
        <dbReference type="EMBL" id="PXF47415.1"/>
    </source>
</evidence>
<dbReference type="GO" id="GO:0031902">
    <property type="term" value="C:late endosome membrane"/>
    <property type="evidence" value="ECO:0007669"/>
    <property type="project" value="TreeGrafter"/>
</dbReference>
<dbReference type="AlphaFoldDB" id="A0A2V3IZB3"/>
<dbReference type="GO" id="GO:0016197">
    <property type="term" value="P:endosomal transport"/>
    <property type="evidence" value="ECO:0007669"/>
    <property type="project" value="TreeGrafter"/>
</dbReference>
<dbReference type="InterPro" id="IPR006342">
    <property type="entry name" value="FkbM_mtfrase"/>
</dbReference>
<feature type="signal peptide" evidence="2">
    <location>
        <begin position="1"/>
        <end position="27"/>
    </location>
</feature>
<keyword evidence="2" id="KW-0732">Signal</keyword>
<dbReference type="InterPro" id="IPR029063">
    <property type="entry name" value="SAM-dependent_MTases_sf"/>
</dbReference>
<feature type="chain" id="PRO_5016009184" description="Methyltransferase FkbM domain-containing protein" evidence="2">
    <location>
        <begin position="28"/>
        <end position="726"/>
    </location>
</feature>
<dbReference type="SUPFAM" id="SSF53335">
    <property type="entry name" value="S-adenosyl-L-methionine-dependent methyltransferases"/>
    <property type="match status" value="1"/>
</dbReference>
<dbReference type="Gene3D" id="3.40.50.150">
    <property type="entry name" value="Vaccinia Virus protein VP39"/>
    <property type="match status" value="1"/>
</dbReference>
<evidence type="ECO:0000256" key="1">
    <source>
        <dbReference type="SAM" id="MobiDB-lite"/>
    </source>
</evidence>
<name>A0A2V3IZB3_9FLOR</name>
<evidence type="ECO:0000313" key="5">
    <source>
        <dbReference type="Proteomes" id="UP000247409"/>
    </source>
</evidence>
<dbReference type="GO" id="GO:0005789">
    <property type="term" value="C:endoplasmic reticulum membrane"/>
    <property type="evidence" value="ECO:0007669"/>
    <property type="project" value="TreeGrafter"/>
</dbReference>
<proteinExistence type="predicted"/>
<evidence type="ECO:0000256" key="2">
    <source>
        <dbReference type="SAM" id="SignalP"/>
    </source>
</evidence>
<dbReference type="Pfam" id="PF05050">
    <property type="entry name" value="Methyltransf_21"/>
    <property type="match status" value="1"/>
</dbReference>
<dbReference type="GO" id="GO:0005886">
    <property type="term" value="C:plasma membrane"/>
    <property type="evidence" value="ECO:0007669"/>
    <property type="project" value="TreeGrafter"/>
</dbReference>
<dbReference type="GO" id="GO:0005794">
    <property type="term" value="C:Golgi apparatus"/>
    <property type="evidence" value="ECO:0007669"/>
    <property type="project" value="TreeGrafter"/>
</dbReference>
<dbReference type="PANTHER" id="PTHR34009">
    <property type="entry name" value="PROTEIN STAR"/>
    <property type="match status" value="1"/>
</dbReference>
<dbReference type="STRING" id="448386.A0A2V3IZB3"/>
<protein>
    <recommendedName>
        <fullName evidence="3">Methyltransferase FkbM domain-containing protein</fullName>
    </recommendedName>
</protein>